<dbReference type="SUPFAM" id="SSF52047">
    <property type="entry name" value="RNI-like"/>
    <property type="match status" value="1"/>
</dbReference>
<comment type="caution">
    <text evidence="2">The sequence shown here is derived from an EMBL/GenBank/DDBJ whole genome shotgun (WGS) entry which is preliminary data.</text>
</comment>
<dbReference type="PANTHER" id="PTHR34145">
    <property type="entry name" value="OS02G0105600 PROTEIN"/>
    <property type="match status" value="1"/>
</dbReference>
<reference evidence="2 3" key="1">
    <citation type="journal article" date="2014" name="Nature">
        <title>The genome of Eucalyptus grandis.</title>
        <authorList>
            <person name="Myburg A.A."/>
            <person name="Grattapaglia D."/>
            <person name="Tuskan G.A."/>
            <person name="Hellsten U."/>
            <person name="Hayes R.D."/>
            <person name="Grimwood J."/>
            <person name="Jenkins J."/>
            <person name="Lindquist E."/>
            <person name="Tice H."/>
            <person name="Bauer D."/>
            <person name="Goodstein D.M."/>
            <person name="Dubchak I."/>
            <person name="Poliakov A."/>
            <person name="Mizrachi E."/>
            <person name="Kullan A.R."/>
            <person name="Hussey S.G."/>
            <person name="Pinard D."/>
            <person name="van der Merwe K."/>
            <person name="Singh P."/>
            <person name="van Jaarsveld I."/>
            <person name="Silva-Junior O.B."/>
            <person name="Togawa R.C."/>
            <person name="Pappas M.R."/>
            <person name="Faria D.A."/>
            <person name="Sansaloni C.P."/>
            <person name="Petroli C.D."/>
            <person name="Yang X."/>
            <person name="Ranjan P."/>
            <person name="Tschaplinski T.J."/>
            <person name="Ye C.Y."/>
            <person name="Li T."/>
            <person name="Sterck L."/>
            <person name="Vanneste K."/>
            <person name="Murat F."/>
            <person name="Soler M."/>
            <person name="Clemente H.S."/>
            <person name="Saidi N."/>
            <person name="Cassan-Wang H."/>
            <person name="Dunand C."/>
            <person name="Hefer C.A."/>
            <person name="Bornberg-Bauer E."/>
            <person name="Kersting A.R."/>
            <person name="Vining K."/>
            <person name="Amarasinghe V."/>
            <person name="Ranik M."/>
            <person name="Naithani S."/>
            <person name="Elser J."/>
            <person name="Boyd A.E."/>
            <person name="Liston A."/>
            <person name="Spatafora J.W."/>
            <person name="Dharmwardhana P."/>
            <person name="Raja R."/>
            <person name="Sullivan C."/>
            <person name="Romanel E."/>
            <person name="Alves-Ferreira M."/>
            <person name="Kulheim C."/>
            <person name="Foley W."/>
            <person name="Carocha V."/>
            <person name="Paiva J."/>
            <person name="Kudrna D."/>
            <person name="Brommonschenkel S.H."/>
            <person name="Pasquali G."/>
            <person name="Byrne M."/>
            <person name="Rigault P."/>
            <person name="Tibbits J."/>
            <person name="Spokevicius A."/>
            <person name="Jones R.C."/>
            <person name="Steane D.A."/>
            <person name="Vaillancourt R.E."/>
            <person name="Potts B.M."/>
            <person name="Joubert F."/>
            <person name="Barry K."/>
            <person name="Pappas G.J."/>
            <person name="Strauss S.H."/>
            <person name="Jaiswal P."/>
            <person name="Grima-Pettenati J."/>
            <person name="Salse J."/>
            <person name="Van de Peer Y."/>
            <person name="Rokhsar D.S."/>
            <person name="Schmutz J."/>
        </authorList>
    </citation>
    <scope>NUCLEOTIDE SEQUENCE [LARGE SCALE GENOMIC DNA]</scope>
    <source>
        <strain evidence="3">cv. BRASUZ1</strain>
        <tissue evidence="2">Leaf extractions</tissue>
    </source>
</reference>
<evidence type="ECO:0000313" key="2">
    <source>
        <dbReference type="EMBL" id="KAK2631619.1"/>
    </source>
</evidence>
<name>A0AAD9WHS3_EUCGR</name>
<sequence length="420" mass="47706">MRQCASKQVKRLHIIYKEADSPKVDDWLRFAEERRVEDLFLCLCDLLKGFYNLPEFLNRLSRVVRLEVVNCCFSLGTTIRWPCLKVLVIGSVELSDDILDGIVRGSPVLESLKLLDCSGMKNIIIDSRGSPVLESLKLLDCSGMKNIIIDSRSVKELVLHSPKFDNMGKIWAPHLLSLRVSGMLDSHSMFRLDEISSLVEAKLDFSMCGDKRTHRDLLREFFEELRGVSTITMGGWCLQVLSLLEVDGVPSPLSKCQNLTLHALVSQWDLPGIAYLLQSSQCLEKLVIHLTGTGRFGWLDEESKDRFNFDEEEFLCSRKGNLECLAKHLRRVEIIGFEANSFESKHLLALIKFLLGDALVLKKLIIKAELPTRRGQKRLQATVLSKLLGVSRNVLSYQRASKNAEIIFDHPFKEYENPGL</sequence>
<organism evidence="2 3">
    <name type="scientific">Eucalyptus grandis</name>
    <name type="common">Flooded gum</name>
    <dbReference type="NCBI Taxonomy" id="71139"/>
    <lineage>
        <taxon>Eukaryota</taxon>
        <taxon>Viridiplantae</taxon>
        <taxon>Streptophyta</taxon>
        <taxon>Embryophyta</taxon>
        <taxon>Tracheophyta</taxon>
        <taxon>Spermatophyta</taxon>
        <taxon>Magnoliopsida</taxon>
        <taxon>eudicotyledons</taxon>
        <taxon>Gunneridae</taxon>
        <taxon>Pentapetalae</taxon>
        <taxon>rosids</taxon>
        <taxon>malvids</taxon>
        <taxon>Myrtales</taxon>
        <taxon>Myrtaceae</taxon>
        <taxon>Myrtoideae</taxon>
        <taxon>Eucalypteae</taxon>
        <taxon>Eucalyptus</taxon>
    </lineage>
</organism>
<dbReference type="Gene3D" id="3.80.10.10">
    <property type="entry name" value="Ribonuclease Inhibitor"/>
    <property type="match status" value="1"/>
</dbReference>
<proteinExistence type="predicted"/>
<evidence type="ECO:0000259" key="1">
    <source>
        <dbReference type="SMART" id="SM00579"/>
    </source>
</evidence>
<keyword evidence="3" id="KW-1185">Reference proteome</keyword>
<dbReference type="Pfam" id="PF08387">
    <property type="entry name" value="FBD"/>
    <property type="match status" value="1"/>
</dbReference>
<dbReference type="Proteomes" id="UP000030711">
    <property type="component" value="Unassembled WGS sequence"/>
</dbReference>
<dbReference type="InterPro" id="IPR032675">
    <property type="entry name" value="LRR_dom_sf"/>
</dbReference>
<dbReference type="InterPro" id="IPR055411">
    <property type="entry name" value="LRR_FXL15/At3g58940/PEG3-like"/>
</dbReference>
<dbReference type="Pfam" id="PF24758">
    <property type="entry name" value="LRR_At5g56370"/>
    <property type="match status" value="1"/>
</dbReference>
<protein>
    <recommendedName>
        <fullName evidence="1">FBD domain-containing protein</fullName>
    </recommendedName>
</protein>
<dbReference type="AlphaFoldDB" id="A0AAD9WHS3"/>
<accession>A0AAD9WHS3</accession>
<dbReference type="SMART" id="SM00579">
    <property type="entry name" value="FBD"/>
    <property type="match status" value="1"/>
</dbReference>
<feature type="domain" description="FBD" evidence="1">
    <location>
        <begin position="323"/>
        <end position="409"/>
    </location>
</feature>
<dbReference type="InterPro" id="IPR053772">
    <property type="entry name" value="At1g61320/At1g61330-like"/>
</dbReference>
<dbReference type="EMBL" id="MU849426">
    <property type="protein sequence ID" value="KAK2631619.1"/>
    <property type="molecule type" value="Genomic_DNA"/>
</dbReference>
<dbReference type="PANTHER" id="PTHR34145:SF28">
    <property type="entry name" value="F-BOX DOMAIN-CONTAINING PROTEIN"/>
    <property type="match status" value="1"/>
</dbReference>
<evidence type="ECO:0000313" key="3">
    <source>
        <dbReference type="Proteomes" id="UP000030711"/>
    </source>
</evidence>
<dbReference type="InterPro" id="IPR006566">
    <property type="entry name" value="FBD"/>
</dbReference>
<gene>
    <name evidence="2" type="ORF">EUGRSUZ_L02669</name>
</gene>